<reference evidence="18 19" key="1">
    <citation type="journal article" date="2017" name="Gigascience">
        <title>Genome sequence of the small brown planthopper, Laodelphax striatellus.</title>
        <authorList>
            <person name="Zhu J."/>
            <person name="Jiang F."/>
            <person name="Wang X."/>
            <person name="Yang P."/>
            <person name="Bao Y."/>
            <person name="Zhao W."/>
            <person name="Wang W."/>
            <person name="Lu H."/>
            <person name="Wang Q."/>
            <person name="Cui N."/>
            <person name="Li J."/>
            <person name="Chen X."/>
            <person name="Luo L."/>
            <person name="Yu J."/>
            <person name="Kang L."/>
            <person name="Cui F."/>
        </authorList>
    </citation>
    <scope>NUCLEOTIDE SEQUENCE [LARGE SCALE GENOMIC DNA]</scope>
    <source>
        <strain evidence="18">Lst14</strain>
    </source>
</reference>
<dbReference type="FunCoup" id="A0A482XP83">
    <property type="interactions" value="1834"/>
</dbReference>
<dbReference type="PANTHER" id="PTHR21230">
    <property type="entry name" value="VESICLE TRANSPORT V-SNARE PROTEIN VTI1-RELATED"/>
    <property type="match status" value="1"/>
</dbReference>
<comment type="similarity">
    <text evidence="2">Belongs to the VTI1 family.</text>
</comment>
<dbReference type="GO" id="GO:0000139">
    <property type="term" value="C:Golgi membrane"/>
    <property type="evidence" value="ECO:0007669"/>
    <property type="project" value="UniProtKB-SubCell"/>
</dbReference>
<dbReference type="GO" id="GO:0005789">
    <property type="term" value="C:endoplasmic reticulum membrane"/>
    <property type="evidence" value="ECO:0007669"/>
    <property type="project" value="TreeGrafter"/>
</dbReference>
<name>A0A482XP83_LAOST</name>
<evidence type="ECO:0000256" key="1">
    <source>
        <dbReference type="ARBA" id="ARBA00004194"/>
    </source>
</evidence>
<dbReference type="GO" id="GO:0031201">
    <property type="term" value="C:SNARE complex"/>
    <property type="evidence" value="ECO:0007669"/>
    <property type="project" value="TreeGrafter"/>
</dbReference>
<dbReference type="InterPro" id="IPR038407">
    <property type="entry name" value="v-SNARE_N_sf"/>
</dbReference>
<dbReference type="Pfam" id="PF12352">
    <property type="entry name" value="V-SNARE_C"/>
    <property type="match status" value="1"/>
</dbReference>
<evidence type="ECO:0000256" key="8">
    <source>
        <dbReference type="ARBA" id="ARBA00023054"/>
    </source>
</evidence>
<dbReference type="GO" id="GO:0000149">
    <property type="term" value="F:SNARE binding"/>
    <property type="evidence" value="ECO:0007669"/>
    <property type="project" value="TreeGrafter"/>
</dbReference>
<evidence type="ECO:0000256" key="4">
    <source>
        <dbReference type="ARBA" id="ARBA00022692"/>
    </source>
</evidence>
<dbReference type="GO" id="GO:0005829">
    <property type="term" value="C:cytosol"/>
    <property type="evidence" value="ECO:0007669"/>
    <property type="project" value="GOC"/>
</dbReference>
<keyword evidence="9 16" id="KW-0472">Membrane</keyword>
<organism evidence="18 19">
    <name type="scientific">Laodelphax striatellus</name>
    <name type="common">Small brown planthopper</name>
    <name type="synonym">Delphax striatella</name>
    <dbReference type="NCBI Taxonomy" id="195883"/>
    <lineage>
        <taxon>Eukaryota</taxon>
        <taxon>Metazoa</taxon>
        <taxon>Ecdysozoa</taxon>
        <taxon>Arthropoda</taxon>
        <taxon>Hexapoda</taxon>
        <taxon>Insecta</taxon>
        <taxon>Pterygota</taxon>
        <taxon>Neoptera</taxon>
        <taxon>Paraneoptera</taxon>
        <taxon>Hemiptera</taxon>
        <taxon>Auchenorrhyncha</taxon>
        <taxon>Fulgoroidea</taxon>
        <taxon>Delphacidae</taxon>
        <taxon>Criomorphinae</taxon>
        <taxon>Laodelphax</taxon>
    </lineage>
</organism>
<dbReference type="GO" id="GO:0016236">
    <property type="term" value="P:macroautophagy"/>
    <property type="evidence" value="ECO:0007669"/>
    <property type="project" value="TreeGrafter"/>
</dbReference>
<dbReference type="EMBL" id="QKKF02004629">
    <property type="protein sequence ID" value="RZF47218.1"/>
    <property type="molecule type" value="Genomic_DNA"/>
</dbReference>
<gene>
    <name evidence="18" type="ORF">LSTR_LSTR004927</name>
</gene>
<dbReference type="Gene3D" id="1.20.58.400">
    <property type="entry name" value="t-snare proteins"/>
    <property type="match status" value="1"/>
</dbReference>
<dbReference type="GO" id="GO:0006886">
    <property type="term" value="P:intracellular protein transport"/>
    <property type="evidence" value="ECO:0007669"/>
    <property type="project" value="InterPro"/>
</dbReference>
<keyword evidence="3" id="KW-0813">Transport</keyword>
<dbReference type="Proteomes" id="UP000291343">
    <property type="component" value="Unassembled WGS sequence"/>
</dbReference>
<dbReference type="GO" id="GO:0006891">
    <property type="term" value="P:intra-Golgi vesicle-mediated transport"/>
    <property type="evidence" value="ECO:0007669"/>
    <property type="project" value="TreeGrafter"/>
</dbReference>
<evidence type="ECO:0000259" key="17">
    <source>
        <dbReference type="Pfam" id="PF05008"/>
    </source>
</evidence>
<dbReference type="SUPFAM" id="SSF47661">
    <property type="entry name" value="t-snare proteins"/>
    <property type="match status" value="1"/>
</dbReference>
<evidence type="ECO:0000256" key="12">
    <source>
        <dbReference type="ARBA" id="ARBA00071612"/>
    </source>
</evidence>
<dbReference type="GO" id="GO:0042147">
    <property type="term" value="P:retrograde transport, endosome to Golgi"/>
    <property type="evidence" value="ECO:0007669"/>
    <property type="project" value="TreeGrafter"/>
</dbReference>
<dbReference type="PIRSF" id="PIRSF028865">
    <property type="entry name" value="Membrin-2"/>
    <property type="match status" value="1"/>
</dbReference>
<keyword evidence="6 16" id="KW-1133">Transmembrane helix</keyword>
<dbReference type="InParanoid" id="A0A482XP83"/>
<dbReference type="Gene3D" id="1.20.5.110">
    <property type="match status" value="1"/>
</dbReference>
<keyword evidence="7" id="KW-0333">Golgi apparatus</keyword>
<dbReference type="GO" id="GO:0031902">
    <property type="term" value="C:late endosome membrane"/>
    <property type="evidence" value="ECO:0007669"/>
    <property type="project" value="TreeGrafter"/>
</dbReference>
<evidence type="ECO:0000256" key="11">
    <source>
        <dbReference type="ARBA" id="ARBA00065755"/>
    </source>
</evidence>
<dbReference type="STRING" id="195883.A0A482XP83"/>
<dbReference type="GO" id="GO:0006896">
    <property type="term" value="P:Golgi to vacuole transport"/>
    <property type="evidence" value="ECO:0007669"/>
    <property type="project" value="TreeGrafter"/>
</dbReference>
<evidence type="ECO:0000256" key="13">
    <source>
        <dbReference type="ARBA" id="ARBA00081711"/>
    </source>
</evidence>
<evidence type="ECO:0000256" key="6">
    <source>
        <dbReference type="ARBA" id="ARBA00022989"/>
    </source>
</evidence>
<feature type="coiled-coil region" evidence="15">
    <location>
        <begin position="34"/>
        <end position="94"/>
    </location>
</feature>
<evidence type="ECO:0000256" key="7">
    <source>
        <dbReference type="ARBA" id="ARBA00023034"/>
    </source>
</evidence>
<dbReference type="FunFam" id="1.20.5.110:FF:000078">
    <property type="entry name" value="Vesicle transport through interaction with t-SNAREs 1A"/>
    <property type="match status" value="1"/>
</dbReference>
<evidence type="ECO:0000313" key="18">
    <source>
        <dbReference type="EMBL" id="RZF47218.1"/>
    </source>
</evidence>
<evidence type="ECO:0000313" key="19">
    <source>
        <dbReference type="Proteomes" id="UP000291343"/>
    </source>
</evidence>
<dbReference type="SMR" id="A0A482XP83"/>
<dbReference type="CDD" id="cd15891">
    <property type="entry name" value="SNARE_Vti1a"/>
    <property type="match status" value="1"/>
</dbReference>
<sequence length="222" mass="25474">MAALIDVYEQQYAVITADITSKIGRLSSFSGGERRHVISELDKLFDEAKELMEQMGLEVHELKSTDQSKLKTRIESYKAELKRLEQEFSNAKKNSTLQDGYNDRIELYSESISVNEEQKQRLLDNAEMVERSGKKLTAGYQVLLETEDIGNQVLRDLHSQRETIQKSRSRLRETNAELGRSTRIVNSMINRSLQHRFLLTAIAIVFCLVVVISIYISATRSR</sequence>
<evidence type="ECO:0000256" key="3">
    <source>
        <dbReference type="ARBA" id="ARBA00022448"/>
    </source>
</evidence>
<feature type="transmembrane region" description="Helical" evidence="16">
    <location>
        <begin position="197"/>
        <end position="218"/>
    </location>
</feature>
<dbReference type="InterPro" id="IPR010989">
    <property type="entry name" value="SNARE"/>
</dbReference>
<dbReference type="OrthoDB" id="430637at2759"/>
<dbReference type="PANTHER" id="PTHR21230:SF26">
    <property type="entry name" value="VESICLE TRANSPORT THROUGH INTERACTION WITH T-SNARES HOMOLOG 1A"/>
    <property type="match status" value="1"/>
</dbReference>
<protein>
    <recommendedName>
        <fullName evidence="12">Vesicle transport through interaction with t-SNAREs homolog 1A</fullName>
    </recommendedName>
    <alternativeName>
        <fullName evidence="14">Vesicle transport v-SNARE protein Vti1-like 2</fullName>
    </alternativeName>
    <alternativeName>
        <fullName evidence="13">Vti1-rp2</fullName>
    </alternativeName>
</protein>
<keyword evidence="8 15" id="KW-0175">Coiled coil</keyword>
<accession>A0A482XP83</accession>
<dbReference type="FunFam" id="1.20.58.400:FF:000001">
    <property type="entry name" value="Vesicle transport through interaction with t-SNAREs homolog 1A"/>
    <property type="match status" value="1"/>
</dbReference>
<dbReference type="InterPro" id="IPR027027">
    <property type="entry name" value="GOSR2/Membrin/Bos1"/>
</dbReference>
<evidence type="ECO:0000256" key="15">
    <source>
        <dbReference type="SAM" id="Coils"/>
    </source>
</evidence>
<evidence type="ECO:0000256" key="14">
    <source>
        <dbReference type="ARBA" id="ARBA00082368"/>
    </source>
</evidence>
<dbReference type="GO" id="GO:0012507">
    <property type="term" value="C:ER to Golgi transport vesicle membrane"/>
    <property type="evidence" value="ECO:0007669"/>
    <property type="project" value="TreeGrafter"/>
</dbReference>
<keyword evidence="5" id="KW-0653">Protein transport</keyword>
<dbReference type="Pfam" id="PF05008">
    <property type="entry name" value="V-SNARE"/>
    <property type="match status" value="1"/>
</dbReference>
<dbReference type="GO" id="GO:0048280">
    <property type="term" value="P:vesicle fusion with Golgi apparatus"/>
    <property type="evidence" value="ECO:0007669"/>
    <property type="project" value="TreeGrafter"/>
</dbReference>
<evidence type="ECO:0000256" key="5">
    <source>
        <dbReference type="ARBA" id="ARBA00022927"/>
    </source>
</evidence>
<evidence type="ECO:0000256" key="10">
    <source>
        <dbReference type="ARBA" id="ARBA00046280"/>
    </source>
</evidence>
<comment type="caution">
    <text evidence="18">The sequence shown here is derived from an EMBL/GenBank/DDBJ whole genome shotgun (WGS) entry which is preliminary data.</text>
</comment>
<comment type="subunit">
    <text evidence="11">Interacts with distinct SNARE complexes that contain either STX5 or STX6. Interacts with NAPA and, to a lesser extent, with NAPG. Identified in a complex containing STX6, STX12, VAMP4 and VTI1A.</text>
</comment>
<keyword evidence="19" id="KW-1185">Reference proteome</keyword>
<dbReference type="InterPro" id="IPR007705">
    <property type="entry name" value="Vesicle_trsprt_v-SNARE_N"/>
</dbReference>
<proteinExistence type="inferred from homology"/>
<dbReference type="SUPFAM" id="SSF58038">
    <property type="entry name" value="SNARE fusion complex"/>
    <property type="match status" value="1"/>
</dbReference>
<evidence type="ECO:0000256" key="9">
    <source>
        <dbReference type="ARBA" id="ARBA00023136"/>
    </source>
</evidence>
<dbReference type="AlphaFoldDB" id="A0A482XP83"/>
<keyword evidence="4 16" id="KW-0812">Transmembrane</keyword>
<feature type="domain" description="Vesicle transport v-SNARE N-terminal" evidence="17">
    <location>
        <begin position="1"/>
        <end position="91"/>
    </location>
</feature>
<dbReference type="GO" id="GO:0005484">
    <property type="term" value="F:SNAP receptor activity"/>
    <property type="evidence" value="ECO:0007669"/>
    <property type="project" value="InterPro"/>
</dbReference>
<evidence type="ECO:0000256" key="16">
    <source>
        <dbReference type="SAM" id="Phobius"/>
    </source>
</evidence>
<evidence type="ECO:0000256" key="2">
    <source>
        <dbReference type="ARBA" id="ARBA00006108"/>
    </source>
</evidence>
<comment type="subcellular location">
    <subcellularLocation>
        <location evidence="10">Endomembrane system</location>
        <topology evidence="10">Single-pass type IV membrane protein</topology>
    </subcellularLocation>
    <subcellularLocation>
        <location evidence="1">Golgi apparatus membrane</location>
        <topology evidence="1">Single-pass membrane protein</topology>
    </subcellularLocation>
</comment>